<feature type="domain" description="Polysaccharide export protein N-terminal" evidence="2">
    <location>
        <begin position="162"/>
        <end position="226"/>
    </location>
</feature>
<organism evidence="4 5">
    <name type="scientific">Tangfeifania diversioriginum</name>
    <dbReference type="NCBI Taxonomy" id="1168035"/>
    <lineage>
        <taxon>Bacteria</taxon>
        <taxon>Pseudomonadati</taxon>
        <taxon>Bacteroidota</taxon>
        <taxon>Bacteroidia</taxon>
        <taxon>Marinilabiliales</taxon>
        <taxon>Prolixibacteraceae</taxon>
        <taxon>Tangfeifania</taxon>
    </lineage>
</organism>
<reference evidence="4 5" key="1">
    <citation type="submission" date="2016-11" db="EMBL/GenBank/DDBJ databases">
        <authorList>
            <person name="Jaros S."/>
            <person name="Januszkiewicz K."/>
            <person name="Wedrychowicz H."/>
        </authorList>
    </citation>
    <scope>NUCLEOTIDE SEQUENCE [LARGE SCALE GENOMIC DNA]</scope>
    <source>
        <strain evidence="4 5">DSM 27063</strain>
    </source>
</reference>
<feature type="domain" description="Soluble ligand binding" evidence="3">
    <location>
        <begin position="415"/>
        <end position="440"/>
    </location>
</feature>
<evidence type="ECO:0000256" key="1">
    <source>
        <dbReference type="ARBA" id="ARBA00022729"/>
    </source>
</evidence>
<feature type="domain" description="Soluble ligand binding" evidence="3">
    <location>
        <begin position="605"/>
        <end position="640"/>
    </location>
</feature>
<dbReference type="Gene3D" id="3.30.1950.10">
    <property type="entry name" value="wza like domain"/>
    <property type="match status" value="1"/>
</dbReference>
<sequence length="796" mass="88965">MPFVCETVFKQLLLETNCQKIYNNMKFHSRKILLLFLSVFFAISSIAQDVRSVDPKTMPESDVKKIEEAIRNAGLSPTEAANMARQRGASEQQIRDMQQRLQQSIANRDTIMQTQKTDSLQRQKGDQLSERKVQVKDTLRVFGSSLFNNENLTFEPSINIQTPKNYEIGIGDQIIINIWGNSQNNYQLTVNKSGQILIPDVGPIYIAGMTFENAETKIKQRLTEIYADMGSDNPQTFAQINMGRLRSINVNIVGEVTAPGTYTLPVTATAFNALYLSGGPNEIGSFRNINIIRDDEIFKTIDIYKFLIDADVAENVRLKDEDIILIPPTEKQVAVSGEFKRKGLFEVKEDERLNDVIRFAGGFTSDAYWTNLKIYRKNIGGKSIIDVPFHEAESALILNGDSIFSGQTVKIFKNRVTISGAVFRPGEYEWKENMTLKDLIFKADSLKGNAFLNRAIITRLNSDSTRRTLSFDLNPILSGENTILLNPEDSVQIKSLLDLKQTPYISVTGEVLEPGDFHFAENTTLADAIFMAGGFTEAADSSFIEVSRRLSYEEAAELSDEMVHIFTFDLSRDLKFNEGDANFTLKPFDRVSVRRAPAFRENASVMVRGEVKYAGIFAIQNKHQRISDLVEMAGGLTPQSFLDGATFSRVSEELGSEFIAIDLNKILQNPGGNEDLLLRDGDILEIPEQMQTVKITGSVQNPFSITYQEGKSLKYYIDKSGGFSSDALKRKVYVRYPNGATSSTKSFIVKNYPEVLPGSQIVVPAKPEREGITTQTWLSIASTFSSIAVALAAVLR</sequence>
<dbReference type="GO" id="GO:0015159">
    <property type="term" value="F:polysaccharide transmembrane transporter activity"/>
    <property type="evidence" value="ECO:0007669"/>
    <property type="project" value="InterPro"/>
</dbReference>
<dbReference type="AlphaFoldDB" id="A0A1M6IYU0"/>
<dbReference type="Gene3D" id="3.10.560.10">
    <property type="entry name" value="Outer membrane lipoprotein wza domain like"/>
    <property type="match status" value="6"/>
</dbReference>
<dbReference type="Proteomes" id="UP000184050">
    <property type="component" value="Unassembled WGS sequence"/>
</dbReference>
<dbReference type="PANTHER" id="PTHR33619">
    <property type="entry name" value="POLYSACCHARIDE EXPORT PROTEIN GFCE-RELATED"/>
    <property type="match status" value="1"/>
</dbReference>
<evidence type="ECO:0000313" key="4">
    <source>
        <dbReference type="EMBL" id="SHJ39560.1"/>
    </source>
</evidence>
<dbReference type="STRING" id="1168035.SAMN05444280_11843"/>
<dbReference type="InterPro" id="IPR049712">
    <property type="entry name" value="Poly_export"/>
</dbReference>
<proteinExistence type="predicted"/>
<dbReference type="EMBL" id="FQZE01000018">
    <property type="protein sequence ID" value="SHJ39560.1"/>
    <property type="molecule type" value="Genomic_DNA"/>
</dbReference>
<feature type="domain" description="Soluble ligand binding" evidence="3">
    <location>
        <begin position="505"/>
        <end position="549"/>
    </location>
</feature>
<dbReference type="Pfam" id="PF02563">
    <property type="entry name" value="Poly_export"/>
    <property type="match status" value="1"/>
</dbReference>
<name>A0A1M6IYU0_9BACT</name>
<gene>
    <name evidence="4" type="ORF">SAMN05444280_11843</name>
</gene>
<feature type="domain" description="Soluble ligand binding" evidence="3">
    <location>
        <begin position="693"/>
        <end position="735"/>
    </location>
</feature>
<evidence type="ECO:0000313" key="5">
    <source>
        <dbReference type="Proteomes" id="UP000184050"/>
    </source>
</evidence>
<accession>A0A1M6IYU0</accession>
<evidence type="ECO:0000259" key="2">
    <source>
        <dbReference type="Pfam" id="PF02563"/>
    </source>
</evidence>
<dbReference type="InterPro" id="IPR003715">
    <property type="entry name" value="Poly_export_N"/>
</dbReference>
<keyword evidence="1" id="KW-0732">Signal</keyword>
<feature type="domain" description="Soluble ligand binding" evidence="3">
    <location>
        <begin position="333"/>
        <end position="384"/>
    </location>
</feature>
<keyword evidence="5" id="KW-1185">Reference proteome</keyword>
<dbReference type="Pfam" id="PF10531">
    <property type="entry name" value="SLBB"/>
    <property type="match status" value="6"/>
</dbReference>
<evidence type="ECO:0000259" key="3">
    <source>
        <dbReference type="Pfam" id="PF10531"/>
    </source>
</evidence>
<dbReference type="InterPro" id="IPR019554">
    <property type="entry name" value="Soluble_ligand-bd"/>
</dbReference>
<protein>
    <submittedName>
        <fullName evidence="4">Protein involved in polysaccharide export, contains SLBB domain of the beta-grasp fold</fullName>
    </submittedName>
</protein>
<dbReference type="PANTHER" id="PTHR33619:SF3">
    <property type="entry name" value="POLYSACCHARIDE EXPORT PROTEIN GFCE-RELATED"/>
    <property type="match status" value="1"/>
</dbReference>
<feature type="domain" description="Soluble ligand binding" evidence="3">
    <location>
        <begin position="250"/>
        <end position="294"/>
    </location>
</feature>